<reference evidence="9" key="1">
    <citation type="submission" date="2009-10" db="EMBL/GenBank/DDBJ databases">
        <title>Complete sequence of Fibrobacter succinogenes subsp. succinogenes S85.</title>
        <authorList>
            <consortium name="US DOE Joint Genome Institute"/>
            <person name="Lucas S."/>
            <person name="Copeland A."/>
            <person name="Lapidus A."/>
            <person name="Glavina del Rio T."/>
            <person name="Tice H."/>
            <person name="Bruce D."/>
            <person name="Goodwin L."/>
            <person name="Pitluck S."/>
            <person name="Chertkov O."/>
            <person name="Detter J.C."/>
            <person name="Han C."/>
            <person name="Tapia R."/>
            <person name="Larimer F."/>
            <person name="Land M."/>
            <person name="Hauser L."/>
            <person name="Kyrpides N."/>
            <person name="Mikhailova N."/>
            <person name="Weimer P.J."/>
            <person name="Stevenson D.M."/>
            <person name="Boyum J."/>
            <person name="Brumm P.I."/>
            <person name="Mead D."/>
        </authorList>
    </citation>
    <scope>NUCLEOTIDE SEQUENCE [LARGE SCALE GENOMIC DNA]</scope>
    <source>
        <strain evidence="9">S85</strain>
    </source>
</reference>
<feature type="domain" description="Siroheme decarboxylase NirL-like HTH" evidence="8">
    <location>
        <begin position="18"/>
        <end position="63"/>
    </location>
</feature>
<comment type="similarity">
    <text evidence="3">Belongs to the Ahb/Nir family.</text>
</comment>
<dbReference type="InterPro" id="IPR050684">
    <property type="entry name" value="HTH-Siroheme_Decarb"/>
</dbReference>
<dbReference type="RefSeq" id="WP_015732492.1">
    <property type="nucleotide sequence ID" value="NC_013410.1"/>
</dbReference>
<evidence type="ECO:0000259" key="8">
    <source>
        <dbReference type="Pfam" id="PF22451"/>
    </source>
</evidence>
<dbReference type="PANTHER" id="PTHR43413:SF1">
    <property type="entry name" value="SIROHEME DECARBOXYLASE NIRL SUBUNIT"/>
    <property type="match status" value="1"/>
</dbReference>
<dbReference type="InterPro" id="IPR040523">
    <property type="entry name" value="AsnC_trans_reg2"/>
</dbReference>
<comment type="pathway">
    <text evidence="2">Porphyrin-containing compound metabolism.</text>
</comment>
<feature type="domain" description="Siroheme decarboxylase AsnC-like ligand binding" evidence="7">
    <location>
        <begin position="102"/>
        <end position="165"/>
    </location>
</feature>
<dbReference type="EC" id="4.1.1.111" evidence="4"/>
<evidence type="ECO:0000313" key="9">
    <source>
        <dbReference type="EMBL" id="ACX76620.1"/>
    </source>
</evidence>
<keyword evidence="1" id="KW-0456">Lyase</keyword>
<keyword evidence="10" id="KW-1185">Reference proteome</keyword>
<accession>A0ABN3Z0T2</accession>
<evidence type="ECO:0000256" key="2">
    <source>
        <dbReference type="ARBA" id="ARBA00023444"/>
    </source>
</evidence>
<dbReference type="Proteomes" id="UP000001497">
    <property type="component" value="Chromosome"/>
</dbReference>
<evidence type="ECO:0000259" key="7">
    <source>
        <dbReference type="Pfam" id="PF17805"/>
    </source>
</evidence>
<gene>
    <name evidence="9" type="ordered locus">Fisuc_3040</name>
</gene>
<dbReference type="PANTHER" id="PTHR43413">
    <property type="entry name" value="TRANSCRIPTIONAL REGULATOR, ASNC FAMILY"/>
    <property type="match status" value="1"/>
</dbReference>
<dbReference type="Pfam" id="PF22451">
    <property type="entry name" value="NirdL-like_HTH"/>
    <property type="match status" value="1"/>
</dbReference>
<organism evidence="9 10">
    <name type="scientific">Fibrobacter succinogenes (strain ATCC 19169 / S85)</name>
    <dbReference type="NCBI Taxonomy" id="59374"/>
    <lineage>
        <taxon>Bacteria</taxon>
        <taxon>Pseudomonadati</taxon>
        <taxon>Fibrobacterota</taxon>
        <taxon>Fibrobacteria</taxon>
        <taxon>Fibrobacterales</taxon>
        <taxon>Fibrobacteraceae</taxon>
        <taxon>Fibrobacter</taxon>
    </lineage>
</organism>
<evidence type="ECO:0000313" key="10">
    <source>
        <dbReference type="Proteomes" id="UP000001497"/>
    </source>
</evidence>
<dbReference type="EMBL" id="CP001792">
    <property type="protein sequence ID" value="ACX76620.1"/>
    <property type="molecule type" value="Genomic_DNA"/>
</dbReference>
<feature type="domain" description="Siroheme decarboxylase AsnC-like ligand binding" evidence="7">
    <location>
        <begin position="320"/>
        <end position="387"/>
    </location>
</feature>
<dbReference type="Pfam" id="PF17805">
    <property type="entry name" value="AsnC_trans_reg2"/>
    <property type="match status" value="2"/>
</dbReference>
<dbReference type="Gene3D" id="1.10.10.2890">
    <property type="match status" value="1"/>
</dbReference>
<evidence type="ECO:0000256" key="3">
    <source>
        <dbReference type="ARBA" id="ARBA00023457"/>
    </source>
</evidence>
<sequence>MKKSGCNAPCDVPQMLSQKLLAIIQDGFPLVERPYKALAEMLNVSEQEVFDEVEKMCVSGVIRRIGGVYDSKKLGFISRLCAGKVPALSLDFSAEPHSQTPMEKFATVVMSEPAITHNYIRSHEYNVWFTVIAENESAIQTVVDRVCAQTDLHDVHVLTATKKYKINTVMSLDERRKTKDERGESAPALRHSEDQVPRLSDNRRLEESSNFLGKLTDSDKSRIHIACDDIPHTLTPFKDWGVSCDELREDLAAKRMRRFGAILRHQDAGFPCNAMVCFSLDERRKTKDERGECCGDACIPIAEPTGLGTKCKDESVLANSERAGSLLAKKHYVSHCYERPSFENFPYNLYAMMHAQTPEELDGYIKESVALLDNPEYVVLHSLKELKKTSFRFFA</sequence>
<evidence type="ECO:0000256" key="5">
    <source>
        <dbReference type="ARBA" id="ARBA00048470"/>
    </source>
</evidence>
<evidence type="ECO:0000256" key="6">
    <source>
        <dbReference type="SAM" id="MobiDB-lite"/>
    </source>
</evidence>
<proteinExistence type="inferred from homology"/>
<protein>
    <recommendedName>
        <fullName evidence="4">siroheme decarboxylase</fullName>
        <ecNumber evidence="4">4.1.1.111</ecNumber>
    </recommendedName>
</protein>
<name>A0ABN3Z0T2_FIBSS</name>
<evidence type="ECO:0000256" key="1">
    <source>
        <dbReference type="ARBA" id="ARBA00023239"/>
    </source>
</evidence>
<feature type="region of interest" description="Disordered" evidence="6">
    <location>
        <begin position="175"/>
        <end position="203"/>
    </location>
</feature>
<dbReference type="InterPro" id="IPR053953">
    <property type="entry name" value="NirdL-like_HTH"/>
</dbReference>
<evidence type="ECO:0000256" key="4">
    <source>
        <dbReference type="ARBA" id="ARBA00023471"/>
    </source>
</evidence>
<dbReference type="Gene3D" id="3.30.70.3460">
    <property type="match status" value="2"/>
</dbReference>
<comment type="catalytic activity">
    <reaction evidence="5">
        <text>siroheme + 2 H(+) = 12,18-didecarboxysiroheme + 2 CO2</text>
        <dbReference type="Rhea" id="RHEA:19093"/>
        <dbReference type="ChEBI" id="CHEBI:15378"/>
        <dbReference type="ChEBI" id="CHEBI:16526"/>
        <dbReference type="ChEBI" id="CHEBI:60052"/>
        <dbReference type="ChEBI" id="CHEBI:140497"/>
        <dbReference type="EC" id="4.1.1.111"/>
    </reaction>
</comment>